<evidence type="ECO:0008006" key="3">
    <source>
        <dbReference type="Google" id="ProtNLM"/>
    </source>
</evidence>
<dbReference type="SUPFAM" id="SSF53067">
    <property type="entry name" value="Actin-like ATPase domain"/>
    <property type="match status" value="1"/>
</dbReference>
<organism evidence="1 2">
    <name type="scientific">Candidatus Colwellbacteria bacterium RBG_13_48_8</name>
    <dbReference type="NCBI Taxonomy" id="1797685"/>
    <lineage>
        <taxon>Bacteria</taxon>
        <taxon>Candidatus Colwelliibacteriota</taxon>
    </lineage>
</organism>
<dbReference type="Gene3D" id="3.30.420.40">
    <property type="match status" value="2"/>
</dbReference>
<dbReference type="EMBL" id="MHIT01000002">
    <property type="protein sequence ID" value="OGY57221.1"/>
    <property type="molecule type" value="Genomic_DNA"/>
</dbReference>
<protein>
    <recommendedName>
        <fullName evidence="3">SHS2 domain-containing protein</fullName>
    </recommendedName>
</protein>
<dbReference type="InterPro" id="IPR043129">
    <property type="entry name" value="ATPase_NBD"/>
</dbReference>
<gene>
    <name evidence="1" type="ORF">A2Y84_00175</name>
</gene>
<dbReference type="AlphaFoldDB" id="A0A1G1YXV5"/>
<name>A0A1G1YXV5_9BACT</name>
<evidence type="ECO:0000313" key="2">
    <source>
        <dbReference type="Proteomes" id="UP000177062"/>
    </source>
</evidence>
<reference evidence="1 2" key="1">
    <citation type="journal article" date="2016" name="Nat. Commun.">
        <title>Thousands of microbial genomes shed light on interconnected biogeochemical processes in an aquifer system.</title>
        <authorList>
            <person name="Anantharaman K."/>
            <person name="Brown C.T."/>
            <person name="Hug L.A."/>
            <person name="Sharon I."/>
            <person name="Castelle C.J."/>
            <person name="Probst A.J."/>
            <person name="Thomas B.C."/>
            <person name="Singh A."/>
            <person name="Wilkins M.J."/>
            <person name="Karaoz U."/>
            <person name="Brodie E.L."/>
            <person name="Williams K.H."/>
            <person name="Hubbard S.S."/>
            <person name="Banfield J.F."/>
        </authorList>
    </citation>
    <scope>NUCLEOTIDE SEQUENCE [LARGE SCALE GENOMIC DNA]</scope>
</reference>
<evidence type="ECO:0000313" key="1">
    <source>
        <dbReference type="EMBL" id="OGY57221.1"/>
    </source>
</evidence>
<accession>A0A1G1YXV5</accession>
<dbReference type="Proteomes" id="UP000177062">
    <property type="component" value="Unassembled WGS sequence"/>
</dbReference>
<sequence length="124" mass="13604">MGINVRRAEELKRQNGLLGKGGEYEISTLMLPYLDVILNEAKRVRESYERSHQDRVERVILAGGGANLLGIEKYAADQLQLPVIKADPFSPLVGYGQNLMPIVKDIGPIFSVALGLGIKILSSQ</sequence>
<dbReference type="InterPro" id="IPR005883">
    <property type="entry name" value="PilM"/>
</dbReference>
<dbReference type="Pfam" id="PF11104">
    <property type="entry name" value="PilM_2"/>
    <property type="match status" value="1"/>
</dbReference>
<comment type="caution">
    <text evidence="1">The sequence shown here is derived from an EMBL/GenBank/DDBJ whole genome shotgun (WGS) entry which is preliminary data.</text>
</comment>
<proteinExistence type="predicted"/>